<dbReference type="AlphaFoldDB" id="A0A4P9ZUH1"/>
<proteinExistence type="inferred from homology"/>
<comment type="similarity">
    <text evidence="6">Belongs to the mitochondrion-specific ribosomal protein mL45 family.</text>
</comment>
<evidence type="ECO:0000256" key="8">
    <source>
        <dbReference type="ARBA" id="ARBA00043031"/>
    </source>
</evidence>
<evidence type="ECO:0000256" key="3">
    <source>
        <dbReference type="ARBA" id="ARBA00022980"/>
    </source>
</evidence>
<dbReference type="GO" id="GO:1990904">
    <property type="term" value="C:ribonucleoprotein complex"/>
    <property type="evidence" value="ECO:0007669"/>
    <property type="project" value="UniProtKB-KW"/>
</dbReference>
<dbReference type="Pfam" id="PF04280">
    <property type="entry name" value="Tim44"/>
    <property type="match status" value="1"/>
</dbReference>
<protein>
    <recommendedName>
        <fullName evidence="7">Large ribosomal subunit protein mL45</fullName>
    </recommendedName>
    <alternativeName>
        <fullName evidence="8">39S ribosomal protein L45, mitochondrial</fullName>
    </alternativeName>
</protein>
<name>A0A4P9ZUH1_9FUNG</name>
<keyword evidence="11" id="KW-1185">Reference proteome</keyword>
<gene>
    <name evidence="10" type="ORF">BJ085DRAFT_29288</name>
</gene>
<dbReference type="Gene3D" id="3.10.450.240">
    <property type="match status" value="1"/>
</dbReference>
<sequence length="270" mass="30652">MASPLRASILLAGLQRGPTLTWTALHLQPVALACLSAIRTYSTRGDLRSRFSLTDFGVFTYRQVYSESKSIPIDLAIDDRFVPLTQQPLPSIFSKLGFKYRIHGWRCKMRTTMAIATVKTRMNGKFKIPAFLDEAVTLYEVMNDSFASGDRKLLQHICMPSMLTKLKYEIKNRKHRVEWKSHGQVEPPSLVSLATAKLSSDILATQAVVRIYSKQSMVIYDHKNKVISDNSDSPIDVLEYLVYQAIVENGQAQWKIYGKLNETNLDTFKP</sequence>
<keyword evidence="2" id="KW-0809">Transit peptide</keyword>
<keyword evidence="5" id="KW-0687">Ribonucleoprotein</keyword>
<dbReference type="PROSITE" id="PS51257">
    <property type="entry name" value="PROKAR_LIPOPROTEIN"/>
    <property type="match status" value="1"/>
</dbReference>
<evidence type="ECO:0000256" key="5">
    <source>
        <dbReference type="ARBA" id="ARBA00023274"/>
    </source>
</evidence>
<feature type="domain" description="Tim44-like" evidence="9">
    <location>
        <begin position="114"/>
        <end position="261"/>
    </location>
</feature>
<dbReference type="InterPro" id="IPR051975">
    <property type="entry name" value="mtLSU_mL45"/>
</dbReference>
<dbReference type="Proteomes" id="UP000268162">
    <property type="component" value="Unassembled WGS sequence"/>
</dbReference>
<dbReference type="GO" id="GO:0005840">
    <property type="term" value="C:ribosome"/>
    <property type="evidence" value="ECO:0007669"/>
    <property type="project" value="UniProtKB-KW"/>
</dbReference>
<dbReference type="STRING" id="215637.A0A4P9ZUH1"/>
<evidence type="ECO:0000313" key="10">
    <source>
        <dbReference type="EMBL" id="RKP36442.1"/>
    </source>
</evidence>
<accession>A0A4P9ZUH1</accession>
<evidence type="ECO:0000256" key="7">
    <source>
        <dbReference type="ARBA" id="ARBA00039448"/>
    </source>
</evidence>
<dbReference type="PANTHER" id="PTHR28554:SF1">
    <property type="entry name" value="LARGE RIBOSOMAL SUBUNIT PROTEIN ML45"/>
    <property type="match status" value="1"/>
</dbReference>
<reference evidence="11" key="1">
    <citation type="journal article" date="2018" name="Nat. Microbiol.">
        <title>Leveraging single-cell genomics to expand the fungal tree of life.</title>
        <authorList>
            <person name="Ahrendt S.R."/>
            <person name="Quandt C.A."/>
            <person name="Ciobanu D."/>
            <person name="Clum A."/>
            <person name="Salamov A."/>
            <person name="Andreopoulos B."/>
            <person name="Cheng J.F."/>
            <person name="Woyke T."/>
            <person name="Pelin A."/>
            <person name="Henrissat B."/>
            <person name="Reynolds N.K."/>
            <person name="Benny G.L."/>
            <person name="Smith M.E."/>
            <person name="James T.Y."/>
            <person name="Grigoriev I.V."/>
        </authorList>
    </citation>
    <scope>NUCLEOTIDE SEQUENCE [LARGE SCALE GENOMIC DNA]</scope>
    <source>
        <strain evidence="11">RSA 468</strain>
    </source>
</reference>
<evidence type="ECO:0000256" key="2">
    <source>
        <dbReference type="ARBA" id="ARBA00022946"/>
    </source>
</evidence>
<dbReference type="PANTHER" id="PTHR28554">
    <property type="entry name" value="39S RIBOSOMAL PROTEIN L45, MITOCHONDRIAL"/>
    <property type="match status" value="1"/>
</dbReference>
<dbReference type="EMBL" id="ML002653">
    <property type="protein sequence ID" value="RKP36442.1"/>
    <property type="molecule type" value="Genomic_DNA"/>
</dbReference>
<evidence type="ECO:0000256" key="6">
    <source>
        <dbReference type="ARBA" id="ARBA00038073"/>
    </source>
</evidence>
<dbReference type="InterPro" id="IPR007379">
    <property type="entry name" value="Tim44-like_dom"/>
</dbReference>
<comment type="subcellular location">
    <subcellularLocation>
        <location evidence="1">Mitochondrion</location>
    </subcellularLocation>
</comment>
<evidence type="ECO:0000256" key="4">
    <source>
        <dbReference type="ARBA" id="ARBA00023128"/>
    </source>
</evidence>
<keyword evidence="3" id="KW-0689">Ribosomal protein</keyword>
<organism evidence="10 11">
    <name type="scientific">Dimargaris cristalligena</name>
    <dbReference type="NCBI Taxonomy" id="215637"/>
    <lineage>
        <taxon>Eukaryota</taxon>
        <taxon>Fungi</taxon>
        <taxon>Fungi incertae sedis</taxon>
        <taxon>Zoopagomycota</taxon>
        <taxon>Kickxellomycotina</taxon>
        <taxon>Dimargaritomycetes</taxon>
        <taxon>Dimargaritales</taxon>
        <taxon>Dimargaritaceae</taxon>
        <taxon>Dimargaris</taxon>
    </lineage>
</organism>
<keyword evidence="4" id="KW-0496">Mitochondrion</keyword>
<evidence type="ECO:0000259" key="9">
    <source>
        <dbReference type="SMART" id="SM00978"/>
    </source>
</evidence>
<evidence type="ECO:0000256" key="1">
    <source>
        <dbReference type="ARBA" id="ARBA00004173"/>
    </source>
</evidence>
<dbReference type="InterPro" id="IPR032710">
    <property type="entry name" value="NTF2-like_dom_sf"/>
</dbReference>
<dbReference type="GO" id="GO:0005739">
    <property type="term" value="C:mitochondrion"/>
    <property type="evidence" value="ECO:0007669"/>
    <property type="project" value="UniProtKB-SubCell"/>
</dbReference>
<dbReference type="SMART" id="SM00978">
    <property type="entry name" value="Tim44"/>
    <property type="match status" value="1"/>
</dbReference>
<evidence type="ECO:0000313" key="11">
    <source>
        <dbReference type="Proteomes" id="UP000268162"/>
    </source>
</evidence>
<dbReference type="SUPFAM" id="SSF54427">
    <property type="entry name" value="NTF2-like"/>
    <property type="match status" value="1"/>
</dbReference>